<dbReference type="AlphaFoldDB" id="A0A5R9FDD9"/>
<dbReference type="InterPro" id="IPR053028">
    <property type="entry name" value="Spo0E-like_phosphatase"/>
</dbReference>
<accession>A0A5R9FDD9</accession>
<dbReference type="GO" id="GO:0046983">
    <property type="term" value="F:protein dimerization activity"/>
    <property type="evidence" value="ECO:0007669"/>
    <property type="project" value="InterPro"/>
</dbReference>
<dbReference type="Proteomes" id="UP000308230">
    <property type="component" value="Unassembled WGS sequence"/>
</dbReference>
<dbReference type="RefSeq" id="WP_138123997.1">
    <property type="nucleotide sequence ID" value="NZ_SWLG01000003.1"/>
</dbReference>
<dbReference type="SUPFAM" id="SSF140500">
    <property type="entry name" value="BAS1536-like"/>
    <property type="match status" value="1"/>
</dbReference>
<name>A0A5R9FDD9_9BACL</name>
<keyword evidence="2" id="KW-1185">Reference proteome</keyword>
<dbReference type="Gene3D" id="4.10.280.10">
    <property type="entry name" value="Helix-loop-helix DNA-binding domain"/>
    <property type="match status" value="1"/>
</dbReference>
<dbReference type="PANTHER" id="PTHR41263:SF1">
    <property type="entry name" value="ASPARTYL-PHOSPHATE PHOSPHATASE YISI"/>
    <property type="match status" value="1"/>
</dbReference>
<reference evidence="1 2" key="1">
    <citation type="submission" date="2019-04" db="EMBL/GenBank/DDBJ databases">
        <title>Bacillus caeni sp. nov., a bacterium isolated from mangrove sediment.</title>
        <authorList>
            <person name="Huang H."/>
            <person name="Mo K."/>
            <person name="Hu Y."/>
        </authorList>
    </citation>
    <scope>NUCLEOTIDE SEQUENCE [LARGE SCALE GENOMIC DNA]</scope>
    <source>
        <strain evidence="1 2">HB172195</strain>
    </source>
</reference>
<dbReference type="GO" id="GO:0043937">
    <property type="term" value="P:regulation of sporulation"/>
    <property type="evidence" value="ECO:0007669"/>
    <property type="project" value="InterPro"/>
</dbReference>
<dbReference type="InterPro" id="IPR036638">
    <property type="entry name" value="HLH_DNA-bd_sf"/>
</dbReference>
<dbReference type="Pfam" id="PF09388">
    <property type="entry name" value="SpoOE-like"/>
    <property type="match status" value="1"/>
</dbReference>
<gene>
    <name evidence="1" type="ORF">FCL54_04875</name>
</gene>
<evidence type="ECO:0000313" key="1">
    <source>
        <dbReference type="EMBL" id="TLS38574.1"/>
    </source>
</evidence>
<evidence type="ECO:0000313" key="2">
    <source>
        <dbReference type="Proteomes" id="UP000308230"/>
    </source>
</evidence>
<dbReference type="InterPro" id="IPR018540">
    <property type="entry name" value="Spo0E-like"/>
</dbReference>
<dbReference type="EMBL" id="SWLG01000003">
    <property type="protein sequence ID" value="TLS38574.1"/>
    <property type="molecule type" value="Genomic_DNA"/>
</dbReference>
<comment type="caution">
    <text evidence="1">The sequence shown here is derived from an EMBL/GenBank/DDBJ whole genome shotgun (WGS) entry which is preliminary data.</text>
</comment>
<protein>
    <submittedName>
        <fullName evidence="1">Aspartyl-phosphate phosphatase Spo0E family protein</fullName>
    </submittedName>
</protein>
<dbReference type="InterPro" id="IPR037208">
    <property type="entry name" value="Spo0E-like_sf"/>
</dbReference>
<dbReference type="OrthoDB" id="2973153at2"/>
<sequence length="55" mass="6438">MEDLILLVKEIESKRQEMTNFVLRNGLHCSTTVKCSQELDVLLNQYEQLQQGKSR</sequence>
<organism evidence="1 2">
    <name type="scientific">Exobacillus caeni</name>
    <dbReference type="NCBI Taxonomy" id="2574798"/>
    <lineage>
        <taxon>Bacteria</taxon>
        <taxon>Bacillati</taxon>
        <taxon>Bacillota</taxon>
        <taxon>Bacilli</taxon>
        <taxon>Bacillales</taxon>
        <taxon>Guptibacillaceae</taxon>
        <taxon>Exobacillus</taxon>
    </lineage>
</organism>
<dbReference type="PANTHER" id="PTHR41263">
    <property type="entry name" value="ASPARTYL-PHOSPHATE PHOSPHATASE YISI"/>
    <property type="match status" value="1"/>
</dbReference>
<proteinExistence type="predicted"/>